<evidence type="ECO:0000256" key="7">
    <source>
        <dbReference type="PIRSR" id="PIRSR005536-1"/>
    </source>
</evidence>
<dbReference type="PRINTS" id="PR00743">
    <property type="entry name" value="GLHYDRLASE36"/>
</dbReference>
<dbReference type="Gene3D" id="3.20.20.70">
    <property type="entry name" value="Aldolase class I"/>
    <property type="match status" value="1"/>
</dbReference>
<evidence type="ECO:0000256" key="3">
    <source>
        <dbReference type="ARBA" id="ARBA00012755"/>
    </source>
</evidence>
<dbReference type="InterPro" id="IPR013785">
    <property type="entry name" value="Aldolase_TIM"/>
</dbReference>
<feature type="binding site" evidence="8">
    <location>
        <position position="442"/>
    </location>
    <ligand>
        <name>substrate</name>
    </ligand>
</feature>
<dbReference type="InterPro" id="IPR000111">
    <property type="entry name" value="Glyco_hydro_27/36_CS"/>
</dbReference>
<dbReference type="EC" id="3.2.1.22" evidence="3 6"/>
<feature type="binding site" evidence="8">
    <location>
        <position position="198"/>
    </location>
    <ligand>
        <name>substrate</name>
    </ligand>
</feature>
<dbReference type="InterPro" id="IPR031704">
    <property type="entry name" value="Glyco_hydro_36_N"/>
</dbReference>
<feature type="binding site" evidence="8">
    <location>
        <begin position="475"/>
        <end position="479"/>
    </location>
    <ligand>
        <name>substrate</name>
    </ligand>
</feature>
<dbReference type="PANTHER" id="PTHR43053">
    <property type="entry name" value="GLYCOSIDASE FAMILY 31"/>
    <property type="match status" value="1"/>
</dbReference>
<comment type="similarity">
    <text evidence="2">Belongs to the glycosyl hydrolase 36 family.</text>
</comment>
<name>A0A0R1XF83_9LACO</name>
<evidence type="ECO:0000256" key="2">
    <source>
        <dbReference type="ARBA" id="ARBA00006202"/>
    </source>
</evidence>
<evidence type="ECO:0000313" key="11">
    <source>
        <dbReference type="Proteomes" id="UP000050949"/>
    </source>
</evidence>
<dbReference type="Proteomes" id="UP000050949">
    <property type="component" value="Unassembled WGS sequence"/>
</dbReference>
<dbReference type="InterPro" id="IPR050985">
    <property type="entry name" value="Alpha-glycosidase_related"/>
</dbReference>
<dbReference type="InterPro" id="IPR013780">
    <property type="entry name" value="Glyco_hydro_b"/>
</dbReference>
<evidence type="ECO:0000256" key="8">
    <source>
        <dbReference type="PIRSR" id="PIRSR005536-2"/>
    </source>
</evidence>
<reference evidence="10 11" key="1">
    <citation type="journal article" date="2015" name="Genome Announc.">
        <title>Expanding the biotechnology potential of lactobacilli through comparative genomics of 213 strains and associated genera.</title>
        <authorList>
            <person name="Sun Z."/>
            <person name="Harris H.M."/>
            <person name="McCann A."/>
            <person name="Guo C."/>
            <person name="Argimon S."/>
            <person name="Zhang W."/>
            <person name="Yang X."/>
            <person name="Jeffery I.B."/>
            <person name="Cooney J.C."/>
            <person name="Kagawa T.F."/>
            <person name="Liu W."/>
            <person name="Song Y."/>
            <person name="Salvetti E."/>
            <person name="Wrobel A."/>
            <person name="Rasinkangas P."/>
            <person name="Parkhill J."/>
            <person name="Rea M.C."/>
            <person name="O'Sullivan O."/>
            <person name="Ritari J."/>
            <person name="Douillard F.P."/>
            <person name="Paul Ross R."/>
            <person name="Yang R."/>
            <person name="Briner A.E."/>
            <person name="Felis G.E."/>
            <person name="de Vos W.M."/>
            <person name="Barrangou R."/>
            <person name="Klaenhammer T.R."/>
            <person name="Caufield P.W."/>
            <person name="Cui Y."/>
            <person name="Zhang H."/>
            <person name="O'Toole P.W."/>
        </authorList>
    </citation>
    <scope>NUCLEOTIDE SEQUENCE [LARGE SCALE GENOMIC DNA]</scope>
    <source>
        <strain evidence="10 11">DSM 16991</strain>
    </source>
</reference>
<evidence type="ECO:0000259" key="9">
    <source>
        <dbReference type="Pfam" id="PF16875"/>
    </source>
</evidence>
<comment type="catalytic activity">
    <reaction evidence="1 6">
        <text>Hydrolysis of terminal, non-reducing alpha-D-galactose residues in alpha-D-galactosides, including galactose oligosaccharides, galactomannans and galactolipids.</text>
        <dbReference type="EC" id="3.2.1.22"/>
    </reaction>
</comment>
<feature type="binding site" evidence="8">
    <location>
        <position position="545"/>
    </location>
    <ligand>
        <name>substrate</name>
    </ligand>
</feature>
<dbReference type="Gene3D" id="2.70.98.60">
    <property type="entry name" value="alpha-galactosidase from lactobacil brevis"/>
    <property type="match status" value="1"/>
</dbReference>
<feature type="domain" description="Glycosyl hydrolase family 36 N-terminal" evidence="9">
    <location>
        <begin position="26"/>
        <end position="283"/>
    </location>
</feature>
<evidence type="ECO:0000313" key="10">
    <source>
        <dbReference type="EMBL" id="KRM28686.1"/>
    </source>
</evidence>
<evidence type="ECO:0000256" key="4">
    <source>
        <dbReference type="ARBA" id="ARBA00022801"/>
    </source>
</evidence>
<dbReference type="PANTHER" id="PTHR43053:SF3">
    <property type="entry name" value="ALPHA-GALACTOSIDASE C-RELATED"/>
    <property type="match status" value="1"/>
</dbReference>
<evidence type="ECO:0000256" key="1">
    <source>
        <dbReference type="ARBA" id="ARBA00001255"/>
    </source>
</evidence>
<dbReference type="GO" id="GO:0004557">
    <property type="term" value="F:alpha-galactosidase activity"/>
    <property type="evidence" value="ECO:0007669"/>
    <property type="project" value="UniProtKB-UniRule"/>
</dbReference>
<comment type="caution">
    <text evidence="10">The sequence shown here is derived from an EMBL/GenBank/DDBJ whole genome shotgun (WGS) entry which is preliminary data.</text>
</comment>
<proteinExistence type="inferred from homology"/>
<feature type="binding site" evidence="8">
    <location>
        <position position="523"/>
    </location>
    <ligand>
        <name>substrate</name>
    </ligand>
</feature>
<dbReference type="Pfam" id="PF16875">
    <property type="entry name" value="Glyco_hydro_36N"/>
    <property type="match status" value="1"/>
</dbReference>
<feature type="binding site" evidence="8">
    <location>
        <begin position="365"/>
        <end position="366"/>
    </location>
    <ligand>
        <name>substrate</name>
    </ligand>
</feature>
<dbReference type="InterPro" id="IPR002252">
    <property type="entry name" value="Glyco_hydro_36"/>
</dbReference>
<dbReference type="PIRSF" id="PIRSF005536">
    <property type="entry name" value="Agal"/>
    <property type="match status" value="1"/>
</dbReference>
<dbReference type="InterPro" id="IPR038417">
    <property type="entry name" value="Alpga-gal_N_sf"/>
</dbReference>
<feature type="active site" description="Proton donor" evidence="7">
    <location>
        <position position="545"/>
    </location>
</feature>
<sequence>MIEERQHVFYITTAHTSYWFRVTAHGQLEHLYYGPRLTPQDPTAVAFKHTSGLGSTVAYDEQDWTYSLDTLPQEYAGFGRGDFRDSPLILKMADGSYVSDFVYQEHHIYSGVAPSKILPQATDQPDTGSQTLYVTLRDKLQAITLELAYTVLPDSDVITRRVVLHNNTAKPLVIDRIMSAQWDMPNRGYALHSFAGAWASEMQHHVQPVTDGTIVLNSLTGGSSNKQNPGFLLSAAEATEDTGWAYGVNLLYSGNHESRIQHTNQNFVRLMTGINSQGFHWSVAPGEAFETPSAALTFSDRGLNGVSQHFHKFINDNVVPPAFQHQDRPIVYNNWEATYFNFNEDKLFALAQQAKDLGVELFVIDDGWFGTRDDDTQGLGDYTVNARKFPHGLPAFVQRVHGLGLKVGLWFEPEMVNENSDLYRAHPEWAVHVPGRAPVLGRHQLVLDLTQPAVQDYIVQQVSHVIDTTGIDYVKWDMNRHITDMYSPALADNAEFNHRYILGLYAVLRRIFRPRPQVLLETCSSGGNRFDLGMLTFGPQIWSSDDTDPIERLTIQQGLSYLYPQSAISAHVSASPNQQTLRVVPLSTRGNVASFGVLGYEMDLNALTDADRAEIREQTAFYKQYRHLLQFGTFTRHPAAQPQQFRWQVQAGDTAIAGFFQQHISAAHGYDCLPVTGLAPETMYTMASKPQRIMLSQYAGLLDHLPAAQGRTSIPDAQEHYTGTGALLATGVMLNNQFMLSGYSDQVRMLGDYGSTLYVIQPEQE</sequence>
<feature type="active site" description="Nucleophile" evidence="7">
    <location>
        <position position="477"/>
    </location>
</feature>
<dbReference type="GO" id="GO:0016052">
    <property type="term" value="P:carbohydrate catabolic process"/>
    <property type="evidence" value="ECO:0007669"/>
    <property type="project" value="InterPro"/>
</dbReference>
<evidence type="ECO:0000256" key="5">
    <source>
        <dbReference type="ARBA" id="ARBA00023295"/>
    </source>
</evidence>
<dbReference type="Pfam" id="PF02065">
    <property type="entry name" value="Melibiase"/>
    <property type="match status" value="1"/>
</dbReference>
<accession>A0A0R1XF83</accession>
<gene>
    <name evidence="10" type="ORF">FC91_GL001693</name>
</gene>
<dbReference type="CDD" id="cd14791">
    <property type="entry name" value="GH36"/>
    <property type="match status" value="1"/>
</dbReference>
<dbReference type="RefSeq" id="WP_027829277.1">
    <property type="nucleotide sequence ID" value="NZ_AUEH01000049.1"/>
</dbReference>
<dbReference type="PROSITE" id="PS00512">
    <property type="entry name" value="ALPHA_GALACTOSIDASE"/>
    <property type="match status" value="1"/>
</dbReference>
<keyword evidence="5 6" id="KW-0326">Glycosidase</keyword>
<dbReference type="InterPro" id="IPR017853">
    <property type="entry name" value="GH"/>
</dbReference>
<dbReference type="PATRIC" id="fig|1122147.4.peg.1752"/>
<dbReference type="EMBL" id="AZFW01000029">
    <property type="protein sequence ID" value="KRM28686.1"/>
    <property type="molecule type" value="Genomic_DNA"/>
</dbReference>
<dbReference type="Gene3D" id="2.60.40.1180">
    <property type="entry name" value="Golgi alpha-mannosidase II"/>
    <property type="match status" value="1"/>
</dbReference>
<dbReference type="SUPFAM" id="SSF51445">
    <property type="entry name" value="(Trans)glycosidases"/>
    <property type="match status" value="1"/>
</dbReference>
<dbReference type="AlphaFoldDB" id="A0A0R1XF83"/>
<protein>
    <recommendedName>
        <fullName evidence="3 6">Alpha-galactosidase</fullName>
        <ecNumber evidence="3 6">3.2.1.22</ecNumber>
    </recommendedName>
</protein>
<dbReference type="FunFam" id="3.20.20.70:FF:000118">
    <property type="entry name" value="Alpha-galactosidase"/>
    <property type="match status" value="1"/>
</dbReference>
<dbReference type="OrthoDB" id="9758822at2"/>
<dbReference type="eggNOG" id="COG3345">
    <property type="taxonomic scope" value="Bacteria"/>
</dbReference>
<keyword evidence="4 6" id="KW-0378">Hydrolase</keyword>
<evidence type="ECO:0000256" key="6">
    <source>
        <dbReference type="PIRNR" id="PIRNR005536"/>
    </source>
</evidence>
<organism evidence="10 11">
    <name type="scientific">Schleiferilactobacillus harbinensis DSM 16991</name>
    <dbReference type="NCBI Taxonomy" id="1122147"/>
    <lineage>
        <taxon>Bacteria</taxon>
        <taxon>Bacillati</taxon>
        <taxon>Bacillota</taxon>
        <taxon>Bacilli</taxon>
        <taxon>Lactobacillales</taxon>
        <taxon>Lactobacillaceae</taxon>
        <taxon>Schleiferilactobacillus</taxon>
    </lineage>
</organism>